<name>A0A5S9ISI4_UABAM</name>
<feature type="binding site" evidence="7">
    <location>
        <position position="467"/>
    </location>
    <ligand>
        <name>ATP</name>
        <dbReference type="ChEBI" id="CHEBI:30616"/>
    </ligand>
</feature>
<evidence type="ECO:0000259" key="10">
    <source>
        <dbReference type="PROSITE" id="PS50263"/>
    </source>
</evidence>
<evidence type="ECO:0000256" key="4">
    <source>
        <dbReference type="ARBA" id="ARBA00022741"/>
    </source>
</evidence>
<comment type="pathway">
    <text evidence="1 7 8">Cofactor biosynthesis; NAD(+) biosynthesis; NAD(+) from deamido-NAD(+) (L-Gln route): step 1/1.</text>
</comment>
<dbReference type="InterPro" id="IPR014729">
    <property type="entry name" value="Rossmann-like_a/b/a_fold"/>
</dbReference>
<dbReference type="HAMAP" id="MF_02090">
    <property type="entry name" value="NadE_glutamine_dep"/>
    <property type="match status" value="1"/>
</dbReference>
<evidence type="ECO:0000256" key="6">
    <source>
        <dbReference type="ARBA" id="ARBA00023027"/>
    </source>
</evidence>
<feature type="domain" description="CN hydrolase" evidence="10">
    <location>
        <begin position="9"/>
        <end position="274"/>
    </location>
</feature>
<dbReference type="CDD" id="cd07570">
    <property type="entry name" value="GAT_Gln-NAD-synth"/>
    <property type="match status" value="1"/>
</dbReference>
<dbReference type="OrthoDB" id="9803818at2"/>
<dbReference type="InterPro" id="IPR041856">
    <property type="entry name" value="NAD+_synth_C"/>
</dbReference>
<dbReference type="GO" id="GO:0004359">
    <property type="term" value="F:glutaminase activity"/>
    <property type="evidence" value="ECO:0007669"/>
    <property type="project" value="InterPro"/>
</dbReference>
<dbReference type="GO" id="GO:0008795">
    <property type="term" value="F:NAD+ synthase activity"/>
    <property type="evidence" value="ECO:0007669"/>
    <property type="project" value="UniProtKB-UniRule"/>
</dbReference>
<evidence type="ECO:0000256" key="2">
    <source>
        <dbReference type="ARBA" id="ARBA00007145"/>
    </source>
</evidence>
<dbReference type="Pfam" id="PF00795">
    <property type="entry name" value="CN_hydrolase"/>
    <property type="match status" value="1"/>
</dbReference>
<dbReference type="Gene3D" id="3.40.50.620">
    <property type="entry name" value="HUPs"/>
    <property type="match status" value="1"/>
</dbReference>
<protein>
    <recommendedName>
        <fullName evidence="7 8">Glutamine-dependent NAD(+) synthetase</fullName>
        <ecNumber evidence="7 8">6.3.5.1</ecNumber>
    </recommendedName>
    <alternativeName>
        <fullName evidence="7 8">NAD(+) synthase [glutamine-hydrolyzing]</fullName>
    </alternativeName>
</protein>
<dbReference type="GO" id="GO:0005524">
    <property type="term" value="F:ATP binding"/>
    <property type="evidence" value="ECO:0007669"/>
    <property type="project" value="UniProtKB-UniRule"/>
</dbReference>
<dbReference type="SUPFAM" id="SSF56317">
    <property type="entry name" value="Carbon-nitrogen hydrolase"/>
    <property type="match status" value="1"/>
</dbReference>
<dbReference type="Pfam" id="PF02540">
    <property type="entry name" value="NAD_synthase"/>
    <property type="match status" value="1"/>
</dbReference>
<dbReference type="AlphaFoldDB" id="A0A5S9ISI4"/>
<feature type="binding site" evidence="7">
    <location>
        <begin position="357"/>
        <end position="364"/>
    </location>
    <ligand>
        <name>ATP</name>
        <dbReference type="ChEBI" id="CHEBI:30616"/>
    </ligand>
</feature>
<dbReference type="PROSITE" id="PS50263">
    <property type="entry name" value="CN_HYDROLASE"/>
    <property type="match status" value="1"/>
</dbReference>
<organism evidence="11 12">
    <name type="scientific">Uabimicrobium amorphum</name>
    <dbReference type="NCBI Taxonomy" id="2596890"/>
    <lineage>
        <taxon>Bacteria</taxon>
        <taxon>Pseudomonadati</taxon>
        <taxon>Planctomycetota</taxon>
        <taxon>Candidatus Uabimicrobiia</taxon>
        <taxon>Candidatus Uabimicrobiales</taxon>
        <taxon>Candidatus Uabimicrobiaceae</taxon>
        <taxon>Candidatus Uabimicrobium</taxon>
    </lineage>
</organism>
<feature type="binding site" evidence="7">
    <location>
        <position position="201"/>
    </location>
    <ligand>
        <name>L-glutamine</name>
        <dbReference type="ChEBI" id="CHEBI:58359"/>
    </ligand>
</feature>
<dbReference type="CDD" id="cd00553">
    <property type="entry name" value="NAD_synthase"/>
    <property type="match status" value="1"/>
</dbReference>
<dbReference type="PANTHER" id="PTHR23090">
    <property type="entry name" value="NH 3 /GLUTAMINE-DEPENDENT NAD + SYNTHETASE"/>
    <property type="match status" value="1"/>
</dbReference>
<dbReference type="KEGG" id="uam:UABAM_05757"/>
<evidence type="ECO:0000256" key="8">
    <source>
        <dbReference type="PIRNR" id="PIRNR006630"/>
    </source>
</evidence>
<dbReference type="PANTHER" id="PTHR23090:SF9">
    <property type="entry name" value="GLUTAMINE-DEPENDENT NAD(+) SYNTHETASE"/>
    <property type="match status" value="1"/>
</dbReference>
<evidence type="ECO:0000256" key="9">
    <source>
        <dbReference type="RuleBase" id="RU003811"/>
    </source>
</evidence>
<dbReference type="NCBIfam" id="NF002730">
    <property type="entry name" value="PRK02628.1"/>
    <property type="match status" value="1"/>
</dbReference>
<comment type="similarity">
    <text evidence="2 7 8">In the C-terminal section; belongs to the NAD synthetase family.</text>
</comment>
<keyword evidence="6 7" id="KW-0520">NAD</keyword>
<dbReference type="UniPathway" id="UPA00253">
    <property type="reaction ID" value="UER00334"/>
</dbReference>
<dbReference type="Proteomes" id="UP000326354">
    <property type="component" value="Chromosome"/>
</dbReference>
<feature type="binding site" evidence="7">
    <location>
        <position position="207"/>
    </location>
    <ligand>
        <name>L-glutamine</name>
        <dbReference type="ChEBI" id="CHEBI:58359"/>
    </ligand>
</feature>
<keyword evidence="12" id="KW-1185">Reference proteome</keyword>
<dbReference type="RefSeq" id="WP_151971371.1">
    <property type="nucleotide sequence ID" value="NZ_AP019860.1"/>
</dbReference>
<feature type="binding site" evidence="7">
    <location>
        <position position="603"/>
    </location>
    <ligand>
        <name>deamido-NAD(+)</name>
        <dbReference type="ChEBI" id="CHEBI:58437"/>
        <note>ligand shared between two neighboring subunits</note>
    </ligand>
</feature>
<evidence type="ECO:0000256" key="5">
    <source>
        <dbReference type="ARBA" id="ARBA00022840"/>
    </source>
</evidence>
<dbReference type="NCBIfam" id="TIGR00552">
    <property type="entry name" value="nadE"/>
    <property type="match status" value="1"/>
</dbReference>
<dbReference type="InterPro" id="IPR036526">
    <property type="entry name" value="C-N_Hydrolase_sf"/>
</dbReference>
<dbReference type="GO" id="GO:0005737">
    <property type="term" value="C:cytoplasm"/>
    <property type="evidence" value="ECO:0007669"/>
    <property type="project" value="InterPro"/>
</dbReference>
<proteinExistence type="inferred from homology"/>
<feature type="binding site" evidence="7">
    <location>
        <position position="472"/>
    </location>
    <ligand>
        <name>deamido-NAD(+)</name>
        <dbReference type="ChEBI" id="CHEBI:58437"/>
        <note>ligand shared between two neighboring subunits</note>
    </ligand>
</feature>
<dbReference type="PIRSF" id="PIRSF006630">
    <property type="entry name" value="NADS_GAT"/>
    <property type="match status" value="1"/>
</dbReference>
<dbReference type="EMBL" id="AP019860">
    <property type="protein sequence ID" value="BBM87348.1"/>
    <property type="molecule type" value="Genomic_DNA"/>
</dbReference>
<comment type="function">
    <text evidence="7">Catalyzes the ATP-dependent amidation of deamido-NAD to form NAD. Uses L-glutamine as a nitrogen source.</text>
</comment>
<evidence type="ECO:0000313" key="12">
    <source>
        <dbReference type="Proteomes" id="UP000326354"/>
    </source>
</evidence>
<feature type="active site" description="Nucleophile; for glutaminase activity" evidence="7">
    <location>
        <position position="174"/>
    </location>
</feature>
<comment type="catalytic activity">
    <reaction evidence="7 8">
        <text>deamido-NAD(+) + L-glutamine + ATP + H2O = L-glutamate + AMP + diphosphate + NAD(+) + H(+)</text>
        <dbReference type="Rhea" id="RHEA:24384"/>
        <dbReference type="ChEBI" id="CHEBI:15377"/>
        <dbReference type="ChEBI" id="CHEBI:15378"/>
        <dbReference type="ChEBI" id="CHEBI:29985"/>
        <dbReference type="ChEBI" id="CHEBI:30616"/>
        <dbReference type="ChEBI" id="CHEBI:33019"/>
        <dbReference type="ChEBI" id="CHEBI:57540"/>
        <dbReference type="ChEBI" id="CHEBI:58359"/>
        <dbReference type="ChEBI" id="CHEBI:58437"/>
        <dbReference type="ChEBI" id="CHEBI:456215"/>
        <dbReference type="EC" id="6.3.5.1"/>
    </reaction>
</comment>
<dbReference type="GO" id="GO:0009435">
    <property type="term" value="P:NAD+ biosynthetic process"/>
    <property type="evidence" value="ECO:0007669"/>
    <property type="project" value="UniProtKB-UniRule"/>
</dbReference>
<keyword evidence="4 7" id="KW-0547">Nucleotide-binding</keyword>
<dbReference type="GO" id="GO:0003952">
    <property type="term" value="F:NAD+ synthase (glutamine-hydrolyzing) activity"/>
    <property type="evidence" value="ECO:0007669"/>
    <property type="project" value="UniProtKB-UniRule"/>
</dbReference>
<comment type="caution">
    <text evidence="7">Lacks conserved residue(s) required for the propagation of feature annotation.</text>
</comment>
<dbReference type="InterPro" id="IPR022310">
    <property type="entry name" value="NAD/GMP_synthase"/>
</dbReference>
<dbReference type="InterPro" id="IPR003694">
    <property type="entry name" value="NAD_synthase"/>
</dbReference>
<sequence>MTNQPYGFIRTAAASPKLKVADITYNTQQIIQTIHEAHAQKCQIVVFPELCITGYTCGDLFYQDLLIAKSRQAVNIIAQQTKDLDMFIVLGLPVLVQSKLFNCAVAVLGGEVLGVVPKTHLPNTNEFYEKRWFCSANDNVYDTVYWEDKAVPFGTDLLFCATNFRECIIGMEICEDLWAVAPPSGDMAINGATIICNGSASNEYIEKVDFRKSLVAMQSARCLCTYLYASCGPGESSTDLVYSGHSMIAEAGAIVKESARFRSEGSITVADVDLQKIVCQRLKNSTFFTSNSPKKRRRVAFSFATITNPQTLERPLSRFPFIPADNKEDAYYEILELQSIALAKRVEHIGRCKLVIGVSGGLDSTLALIVCAKAFKRLNRDPKDIVAITMPGMGTTTQTKGNAERLSESLQVTLRTIAIEKAVMQHFADIDHDPQQHNITYENAQARERTQILMDVANQVGGFVVGTGDLSELALGWCTYNADHMSMYSVNVGIPKTLIQHLIRWYATTVDDTLKEILEDIANTPISPELLPHDNDEIQQKTEDKVGPYILHDFFLYHHLYFQFSPQKIFYLAEQTFREEYRSEEIRKWIQIFYKRFFQQQFKRSCLPDGPKVLAVSLSPRGDWRMPSDAVGNLWLEDCL</sequence>
<dbReference type="EC" id="6.3.5.1" evidence="7 8"/>
<evidence type="ECO:0000313" key="11">
    <source>
        <dbReference type="EMBL" id="BBM87348.1"/>
    </source>
</evidence>
<feature type="active site" description="Proton acceptor; for glutaminase activity" evidence="7">
    <location>
        <position position="49"/>
    </location>
</feature>
<dbReference type="InterPro" id="IPR014445">
    <property type="entry name" value="Gln-dep_NAD_synthase"/>
</dbReference>
<feature type="binding site" evidence="7">
    <location>
        <position position="443"/>
    </location>
    <ligand>
        <name>deamido-NAD(+)</name>
        <dbReference type="ChEBI" id="CHEBI:58437"/>
        <note>ligand shared between two neighboring subunits</note>
    </ligand>
</feature>
<evidence type="ECO:0000256" key="7">
    <source>
        <dbReference type="HAMAP-Rule" id="MF_02090"/>
    </source>
</evidence>
<reference evidence="11 12" key="1">
    <citation type="submission" date="2019-08" db="EMBL/GenBank/DDBJ databases">
        <title>Complete genome sequence of Candidatus Uab amorphum.</title>
        <authorList>
            <person name="Shiratori T."/>
            <person name="Suzuki S."/>
            <person name="Kakizawa Y."/>
            <person name="Ishida K."/>
        </authorList>
    </citation>
    <scope>NUCLEOTIDE SEQUENCE [LARGE SCALE GENOMIC DNA]</scope>
    <source>
        <strain evidence="11 12">SRT547</strain>
    </source>
</reference>
<dbReference type="Gene3D" id="3.60.110.10">
    <property type="entry name" value="Carbon-nitrogen hydrolase"/>
    <property type="match status" value="1"/>
</dbReference>
<dbReference type="InterPro" id="IPR003010">
    <property type="entry name" value="C-N_Hydrolase"/>
</dbReference>
<keyword evidence="3 7" id="KW-0436">Ligase</keyword>
<gene>
    <name evidence="7" type="primary">nadE</name>
    <name evidence="11" type="ORF">UABAM_05757</name>
</gene>
<evidence type="ECO:0000256" key="1">
    <source>
        <dbReference type="ARBA" id="ARBA00005188"/>
    </source>
</evidence>
<dbReference type="SUPFAM" id="SSF52402">
    <property type="entry name" value="Adenine nucleotide alpha hydrolases-like"/>
    <property type="match status" value="1"/>
</dbReference>
<comment type="similarity">
    <text evidence="9">Belongs to the NAD synthetase family.</text>
</comment>
<feature type="binding site" evidence="7">
    <location>
        <begin position="477"/>
        <end position="480"/>
    </location>
    <ligand>
        <name>deamido-NAD(+)</name>
        <dbReference type="ChEBI" id="CHEBI:58437"/>
        <note>ligand shared between two neighboring subunits</note>
    </ligand>
</feature>
<keyword evidence="5 7" id="KW-0067">ATP-binding</keyword>
<evidence type="ECO:0000256" key="3">
    <source>
        <dbReference type="ARBA" id="ARBA00022598"/>
    </source>
</evidence>
<accession>A0A5S9ISI4</accession>
<feature type="active site" description="For glutaminase activity" evidence="7">
    <location>
        <position position="118"/>
    </location>
</feature>
<dbReference type="Gene3D" id="1.10.10.1140">
    <property type="entry name" value="Glutamine-dependent NAD+ synthetase, C-terminal domain"/>
    <property type="match status" value="1"/>
</dbReference>